<keyword evidence="7" id="KW-1185">Reference proteome</keyword>
<comment type="caution">
    <text evidence="6">The sequence shown here is derived from an EMBL/GenBank/DDBJ whole genome shotgun (WGS) entry which is preliminary data.</text>
</comment>
<dbReference type="GO" id="GO:0008270">
    <property type="term" value="F:zinc ion binding"/>
    <property type="evidence" value="ECO:0007669"/>
    <property type="project" value="UniProtKB-KW"/>
</dbReference>
<dbReference type="SMART" id="SM00575">
    <property type="entry name" value="ZnF_PMZ"/>
    <property type="match status" value="1"/>
</dbReference>
<evidence type="ECO:0000256" key="1">
    <source>
        <dbReference type="ARBA" id="ARBA00022723"/>
    </source>
</evidence>
<evidence type="ECO:0000313" key="7">
    <source>
        <dbReference type="Proteomes" id="UP000289738"/>
    </source>
</evidence>
<dbReference type="PROSITE" id="PS50966">
    <property type="entry name" value="ZF_SWIM"/>
    <property type="match status" value="1"/>
</dbReference>
<proteinExistence type="predicted"/>
<dbReference type="Pfam" id="PF04434">
    <property type="entry name" value="SWIM"/>
    <property type="match status" value="1"/>
</dbReference>
<dbReference type="InterPro" id="IPR006564">
    <property type="entry name" value="Znf_PMZ"/>
</dbReference>
<protein>
    <recommendedName>
        <fullName evidence="5">SWIM-type domain-containing protein</fullName>
    </recommendedName>
</protein>
<keyword evidence="3" id="KW-0862">Zinc</keyword>
<feature type="domain" description="SWIM-type" evidence="5">
    <location>
        <begin position="49"/>
        <end position="88"/>
    </location>
</feature>
<evidence type="ECO:0000256" key="2">
    <source>
        <dbReference type="ARBA" id="ARBA00022771"/>
    </source>
</evidence>
<evidence type="ECO:0000313" key="6">
    <source>
        <dbReference type="EMBL" id="RYQ85351.1"/>
    </source>
</evidence>
<reference evidence="6 7" key="1">
    <citation type="submission" date="2019-01" db="EMBL/GenBank/DDBJ databases">
        <title>Sequencing of cultivated peanut Arachis hypogaea provides insights into genome evolution and oil improvement.</title>
        <authorList>
            <person name="Chen X."/>
        </authorList>
    </citation>
    <scope>NUCLEOTIDE SEQUENCE [LARGE SCALE GENOMIC DNA]</scope>
    <source>
        <strain evidence="7">cv. Fuhuasheng</strain>
        <tissue evidence="6">Leaves</tissue>
    </source>
</reference>
<dbReference type="Proteomes" id="UP000289738">
    <property type="component" value="Chromosome B10"/>
</dbReference>
<keyword evidence="2 4" id="KW-0863">Zinc-finger</keyword>
<keyword evidence="1" id="KW-0479">Metal-binding</keyword>
<dbReference type="InterPro" id="IPR007527">
    <property type="entry name" value="Znf_SWIM"/>
</dbReference>
<evidence type="ECO:0000259" key="5">
    <source>
        <dbReference type="PROSITE" id="PS50966"/>
    </source>
</evidence>
<sequence length="100" mass="11390">MSIVGNIQQDILRVSVLSSDRISDIDWASRFNKKIWLQHCDSGRKLGHITTKLSECLKEVLKGTCDCGPFQTLHFLCRHALTACATASVEWERYVHPVYI</sequence>
<organism evidence="6 7">
    <name type="scientific">Arachis hypogaea</name>
    <name type="common">Peanut</name>
    <dbReference type="NCBI Taxonomy" id="3818"/>
    <lineage>
        <taxon>Eukaryota</taxon>
        <taxon>Viridiplantae</taxon>
        <taxon>Streptophyta</taxon>
        <taxon>Embryophyta</taxon>
        <taxon>Tracheophyta</taxon>
        <taxon>Spermatophyta</taxon>
        <taxon>Magnoliopsida</taxon>
        <taxon>eudicotyledons</taxon>
        <taxon>Gunneridae</taxon>
        <taxon>Pentapetalae</taxon>
        <taxon>rosids</taxon>
        <taxon>fabids</taxon>
        <taxon>Fabales</taxon>
        <taxon>Fabaceae</taxon>
        <taxon>Papilionoideae</taxon>
        <taxon>50 kb inversion clade</taxon>
        <taxon>dalbergioids sensu lato</taxon>
        <taxon>Dalbergieae</taxon>
        <taxon>Pterocarpus clade</taxon>
        <taxon>Arachis</taxon>
    </lineage>
</organism>
<dbReference type="AlphaFoldDB" id="A0A444X6Q8"/>
<gene>
    <name evidence="6" type="ORF">Ahy_B10g104895</name>
</gene>
<accession>A0A444X6Q8</accession>
<evidence type="ECO:0000256" key="3">
    <source>
        <dbReference type="ARBA" id="ARBA00022833"/>
    </source>
</evidence>
<evidence type="ECO:0000256" key="4">
    <source>
        <dbReference type="PROSITE-ProRule" id="PRU00325"/>
    </source>
</evidence>
<name>A0A444X6Q8_ARAHY</name>
<dbReference type="EMBL" id="SDMP01000020">
    <property type="protein sequence ID" value="RYQ85351.1"/>
    <property type="molecule type" value="Genomic_DNA"/>
</dbReference>